<dbReference type="Proteomes" id="UP001501697">
    <property type="component" value="Unassembled WGS sequence"/>
</dbReference>
<name>A0ABP7A6U8_9MICO</name>
<proteinExistence type="predicted"/>
<gene>
    <name evidence="2" type="ORF">GCM10022200_05330</name>
</gene>
<comment type="caution">
    <text evidence="2">The sequence shown here is derived from an EMBL/GenBank/DDBJ whole genome shotgun (WGS) entry which is preliminary data.</text>
</comment>
<evidence type="ECO:0000256" key="1">
    <source>
        <dbReference type="SAM" id="Phobius"/>
    </source>
</evidence>
<organism evidence="2 3">
    <name type="scientific">Microbacterium awajiense</name>
    <dbReference type="NCBI Taxonomy" id="415214"/>
    <lineage>
        <taxon>Bacteria</taxon>
        <taxon>Bacillati</taxon>
        <taxon>Actinomycetota</taxon>
        <taxon>Actinomycetes</taxon>
        <taxon>Micrococcales</taxon>
        <taxon>Microbacteriaceae</taxon>
        <taxon>Microbacterium</taxon>
    </lineage>
</organism>
<sequence length="59" mass="5761">MTASSCSLAELLGHPEPKARPAWARIVGGILGVGVIGLVAALIAWGIVGAVVGIAGLLS</sequence>
<accession>A0ABP7A6U8</accession>
<reference evidence="3" key="1">
    <citation type="journal article" date="2019" name="Int. J. Syst. Evol. Microbiol.">
        <title>The Global Catalogue of Microorganisms (GCM) 10K type strain sequencing project: providing services to taxonomists for standard genome sequencing and annotation.</title>
        <authorList>
            <consortium name="The Broad Institute Genomics Platform"/>
            <consortium name="The Broad Institute Genome Sequencing Center for Infectious Disease"/>
            <person name="Wu L."/>
            <person name="Ma J."/>
        </authorList>
    </citation>
    <scope>NUCLEOTIDE SEQUENCE [LARGE SCALE GENOMIC DNA]</scope>
    <source>
        <strain evidence="3">JCM 16544</strain>
    </source>
</reference>
<evidence type="ECO:0000313" key="3">
    <source>
        <dbReference type="Proteomes" id="UP001501697"/>
    </source>
</evidence>
<dbReference type="EMBL" id="BAAAYU010000001">
    <property type="protein sequence ID" value="GAA3625907.1"/>
    <property type="molecule type" value="Genomic_DNA"/>
</dbReference>
<feature type="transmembrane region" description="Helical" evidence="1">
    <location>
        <begin position="26"/>
        <end position="58"/>
    </location>
</feature>
<protein>
    <submittedName>
        <fullName evidence="2">Uncharacterized protein</fullName>
    </submittedName>
</protein>
<keyword evidence="1" id="KW-0812">Transmembrane</keyword>
<keyword evidence="1" id="KW-1133">Transmembrane helix</keyword>
<dbReference type="RefSeq" id="WP_344736314.1">
    <property type="nucleotide sequence ID" value="NZ_BAAAYU010000001.1"/>
</dbReference>
<keyword evidence="1" id="KW-0472">Membrane</keyword>
<keyword evidence="3" id="KW-1185">Reference proteome</keyword>
<evidence type="ECO:0000313" key="2">
    <source>
        <dbReference type="EMBL" id="GAA3625907.1"/>
    </source>
</evidence>